<dbReference type="SMART" id="SM00220">
    <property type="entry name" value="S_TKc"/>
    <property type="match status" value="1"/>
</dbReference>
<keyword evidence="1" id="KW-0723">Serine/threonine-protein kinase</keyword>
<proteinExistence type="predicted"/>
<feature type="domain" description="Protein kinase" evidence="6">
    <location>
        <begin position="1"/>
        <end position="283"/>
    </location>
</feature>
<evidence type="ECO:0000256" key="1">
    <source>
        <dbReference type="ARBA" id="ARBA00022527"/>
    </source>
</evidence>
<gene>
    <name evidence="7" type="ORF">WMSIL1_LOCUS3670</name>
</gene>
<dbReference type="EMBL" id="CABIJS010000111">
    <property type="protein sequence ID" value="VUZ43769.1"/>
    <property type="molecule type" value="Genomic_DNA"/>
</dbReference>
<dbReference type="PANTHER" id="PTHR24351">
    <property type="entry name" value="RIBOSOMAL PROTEIN S6 KINASE"/>
    <property type="match status" value="1"/>
</dbReference>
<dbReference type="Pfam" id="PF00069">
    <property type="entry name" value="Pkinase"/>
    <property type="match status" value="1"/>
</dbReference>
<evidence type="ECO:0000256" key="4">
    <source>
        <dbReference type="ARBA" id="ARBA00022777"/>
    </source>
</evidence>
<dbReference type="AlphaFoldDB" id="A0A564Y9W8"/>
<protein>
    <recommendedName>
        <fullName evidence="6">Protein kinase domain-containing protein</fullName>
    </recommendedName>
</protein>
<keyword evidence="2" id="KW-0808">Transferase</keyword>
<dbReference type="Proteomes" id="UP000321570">
    <property type="component" value="Unassembled WGS sequence"/>
</dbReference>
<accession>A0A564Y9W8</accession>
<dbReference type="PROSITE" id="PS50011">
    <property type="entry name" value="PROTEIN_KINASE_DOM"/>
    <property type="match status" value="1"/>
</dbReference>
<dbReference type="InterPro" id="IPR008271">
    <property type="entry name" value="Ser/Thr_kinase_AS"/>
</dbReference>
<keyword evidence="4" id="KW-0418">Kinase</keyword>
<dbReference type="InterPro" id="IPR000719">
    <property type="entry name" value="Prot_kinase_dom"/>
</dbReference>
<evidence type="ECO:0000256" key="3">
    <source>
        <dbReference type="ARBA" id="ARBA00022741"/>
    </source>
</evidence>
<keyword evidence="8" id="KW-1185">Reference proteome</keyword>
<dbReference type="GO" id="GO:0005524">
    <property type="term" value="F:ATP binding"/>
    <property type="evidence" value="ECO:0007669"/>
    <property type="project" value="UniProtKB-KW"/>
</dbReference>
<evidence type="ECO:0000256" key="5">
    <source>
        <dbReference type="ARBA" id="ARBA00022840"/>
    </source>
</evidence>
<evidence type="ECO:0000313" key="7">
    <source>
        <dbReference type="EMBL" id="VUZ43769.1"/>
    </source>
</evidence>
<dbReference type="Gene3D" id="1.10.510.10">
    <property type="entry name" value="Transferase(Phosphotransferase) domain 1"/>
    <property type="match status" value="1"/>
</dbReference>
<sequence>MCNWLEAMEDANLALVSWIGGEFTVRFIRHFSIEGKELKSCDIERRDTNGKAQRFTLKRTFFFRPSAIQCAIRERNVFKRLHEAEITSPFLPTLYHSFMIGQTSSVLVLNLSSGKDLSDIVNAIGRINEYAVLFYVAEIMCALEKLHQLRIVHMDLKPENVILHPSGHIMLSDFDRSNDLSSENLMKSEWISFGGTEEFMAPEVVSKRTISTAADIWGLGIVTAVLACGILSPSKRSASGGCVYRTFNFKNLSESLQSFIRACLSPDYNMRPEIAQLKSHGFFRSVDWDEANSCKLVVPYDPFSILRGTKPVFHPTDAKILSIALDENPPFLIDSPRNEKPNEYSDLFPREFCDPANLSRAGITTSRIEELFADFDFVHRSFRDIFPKERGQNEDS</sequence>
<keyword evidence="5" id="KW-0067">ATP-binding</keyword>
<keyword evidence="3" id="KW-0547">Nucleotide-binding</keyword>
<evidence type="ECO:0000256" key="2">
    <source>
        <dbReference type="ARBA" id="ARBA00022679"/>
    </source>
</evidence>
<evidence type="ECO:0000259" key="6">
    <source>
        <dbReference type="PROSITE" id="PS50011"/>
    </source>
</evidence>
<dbReference type="InterPro" id="IPR011009">
    <property type="entry name" value="Kinase-like_dom_sf"/>
</dbReference>
<organism evidence="7 8">
    <name type="scientific">Hymenolepis diminuta</name>
    <name type="common">Rat tapeworm</name>
    <dbReference type="NCBI Taxonomy" id="6216"/>
    <lineage>
        <taxon>Eukaryota</taxon>
        <taxon>Metazoa</taxon>
        <taxon>Spiralia</taxon>
        <taxon>Lophotrochozoa</taxon>
        <taxon>Platyhelminthes</taxon>
        <taxon>Cestoda</taxon>
        <taxon>Eucestoda</taxon>
        <taxon>Cyclophyllidea</taxon>
        <taxon>Hymenolepididae</taxon>
        <taxon>Hymenolepis</taxon>
    </lineage>
</organism>
<reference evidence="7 8" key="1">
    <citation type="submission" date="2019-07" db="EMBL/GenBank/DDBJ databases">
        <authorList>
            <person name="Jastrzebski P J."/>
            <person name="Paukszto L."/>
            <person name="Jastrzebski P J."/>
        </authorList>
    </citation>
    <scope>NUCLEOTIDE SEQUENCE [LARGE SCALE GENOMIC DNA]</scope>
    <source>
        <strain evidence="7 8">WMS-il1</strain>
    </source>
</reference>
<dbReference type="GO" id="GO:0004674">
    <property type="term" value="F:protein serine/threonine kinase activity"/>
    <property type="evidence" value="ECO:0007669"/>
    <property type="project" value="UniProtKB-KW"/>
</dbReference>
<evidence type="ECO:0000313" key="8">
    <source>
        <dbReference type="Proteomes" id="UP000321570"/>
    </source>
</evidence>
<dbReference type="PROSITE" id="PS00108">
    <property type="entry name" value="PROTEIN_KINASE_ST"/>
    <property type="match status" value="1"/>
</dbReference>
<name>A0A564Y9W8_HYMDI</name>
<dbReference type="Gene3D" id="3.30.200.20">
    <property type="entry name" value="Phosphorylase Kinase, domain 1"/>
    <property type="match status" value="1"/>
</dbReference>
<dbReference type="SUPFAM" id="SSF56112">
    <property type="entry name" value="Protein kinase-like (PK-like)"/>
    <property type="match status" value="1"/>
</dbReference>